<dbReference type="HOGENOM" id="CLU_020520_2_1_1"/>
<dbReference type="Gene3D" id="1.20.910.10">
    <property type="entry name" value="Heme oxygenase-like"/>
    <property type="match status" value="1"/>
</dbReference>
<dbReference type="InterPro" id="IPR016084">
    <property type="entry name" value="Haem_Oase-like_multi-hlx"/>
</dbReference>
<dbReference type="Gene3D" id="3.40.1190.20">
    <property type="match status" value="1"/>
</dbReference>
<dbReference type="Pfam" id="PF03070">
    <property type="entry name" value="TENA_THI-4"/>
    <property type="match status" value="1"/>
</dbReference>
<dbReference type="InParanoid" id="A0A066VE43"/>
<feature type="domain" description="Pyridoxamine kinase/Phosphomethylpyrimidine kinase" evidence="3">
    <location>
        <begin position="35"/>
        <end position="241"/>
    </location>
</feature>
<dbReference type="EMBL" id="JMSN01000096">
    <property type="protein sequence ID" value="KDN40012.1"/>
    <property type="molecule type" value="Genomic_DNA"/>
</dbReference>
<dbReference type="CDD" id="cd19367">
    <property type="entry name" value="TenA_C_ScTHI20-like"/>
    <property type="match status" value="1"/>
</dbReference>
<reference evidence="4 5" key="1">
    <citation type="submission" date="2014-05" db="EMBL/GenBank/DDBJ databases">
        <title>Draft genome sequence of a rare smut relative, Tilletiaria anomala UBC 951.</title>
        <authorList>
            <consortium name="DOE Joint Genome Institute"/>
            <person name="Toome M."/>
            <person name="Kuo A."/>
            <person name="Henrissat B."/>
            <person name="Lipzen A."/>
            <person name="Tritt A."/>
            <person name="Yoshinaga Y."/>
            <person name="Zane M."/>
            <person name="Barry K."/>
            <person name="Grigoriev I.V."/>
            <person name="Spatafora J.W."/>
            <person name="Aimea M.C."/>
        </authorList>
    </citation>
    <scope>NUCLEOTIDE SEQUENCE [LARGE SCALE GENOMIC DNA]</scope>
    <source>
        <strain evidence="4 5">UBC 951</strain>
    </source>
</reference>
<dbReference type="SUPFAM" id="SSF48613">
    <property type="entry name" value="Heme oxygenase-like"/>
    <property type="match status" value="1"/>
</dbReference>
<evidence type="ECO:0000313" key="4">
    <source>
        <dbReference type="EMBL" id="KDN40012.1"/>
    </source>
</evidence>
<dbReference type="InterPro" id="IPR004399">
    <property type="entry name" value="HMP/HMP-P_kinase_dom"/>
</dbReference>
<dbReference type="InterPro" id="IPR029056">
    <property type="entry name" value="Ribokinase-like"/>
</dbReference>
<evidence type="ECO:0000259" key="2">
    <source>
        <dbReference type="Pfam" id="PF03070"/>
    </source>
</evidence>
<feature type="compositionally biased region" description="Low complexity" evidence="1">
    <location>
        <begin position="1"/>
        <end position="14"/>
    </location>
</feature>
<dbReference type="GO" id="GO:0008902">
    <property type="term" value="F:hydroxymethylpyrimidine kinase activity"/>
    <property type="evidence" value="ECO:0007669"/>
    <property type="project" value="TreeGrafter"/>
</dbReference>
<dbReference type="SUPFAM" id="SSF53613">
    <property type="entry name" value="Ribokinase-like"/>
    <property type="match status" value="2"/>
</dbReference>
<dbReference type="GO" id="GO:0008972">
    <property type="term" value="F:phosphomethylpyrimidine kinase activity"/>
    <property type="evidence" value="ECO:0007669"/>
    <property type="project" value="InterPro"/>
</dbReference>
<dbReference type="OrthoDB" id="10028886at2759"/>
<dbReference type="PANTHER" id="PTHR20858">
    <property type="entry name" value="PHOSPHOMETHYLPYRIMIDINE KINASE"/>
    <property type="match status" value="1"/>
</dbReference>
<organism evidence="4 5">
    <name type="scientific">Tilletiaria anomala (strain ATCC 24038 / CBS 436.72 / UBC 951)</name>
    <dbReference type="NCBI Taxonomy" id="1037660"/>
    <lineage>
        <taxon>Eukaryota</taxon>
        <taxon>Fungi</taxon>
        <taxon>Dikarya</taxon>
        <taxon>Basidiomycota</taxon>
        <taxon>Ustilaginomycotina</taxon>
        <taxon>Exobasidiomycetes</taxon>
        <taxon>Georgefischeriales</taxon>
        <taxon>Tilletiariaceae</taxon>
        <taxon>Tilletiaria</taxon>
    </lineage>
</organism>
<feature type="domain" description="Pyridoxamine kinase/Phosphomethylpyrimidine kinase" evidence="3">
    <location>
        <begin position="307"/>
        <end position="392"/>
    </location>
</feature>
<accession>A0A066VE43</accession>
<dbReference type="AlphaFoldDB" id="A0A066VE43"/>
<evidence type="ECO:0000313" key="5">
    <source>
        <dbReference type="Proteomes" id="UP000027361"/>
    </source>
</evidence>
<feature type="domain" description="Thiaminase-2/PQQC" evidence="2">
    <location>
        <begin position="431"/>
        <end position="640"/>
    </location>
</feature>
<dbReference type="GO" id="GO:0009228">
    <property type="term" value="P:thiamine biosynthetic process"/>
    <property type="evidence" value="ECO:0007669"/>
    <property type="project" value="InterPro"/>
</dbReference>
<dbReference type="Pfam" id="PF08543">
    <property type="entry name" value="Phos_pyr_kin"/>
    <property type="match status" value="2"/>
</dbReference>
<dbReference type="OMA" id="SSSWCHE"/>
<dbReference type="STRING" id="1037660.A0A066VE43"/>
<dbReference type="RefSeq" id="XP_013241249.1">
    <property type="nucleotide sequence ID" value="XM_013385795.1"/>
</dbReference>
<dbReference type="InterPro" id="IPR013749">
    <property type="entry name" value="PM/HMP-P_kinase-1"/>
</dbReference>
<protein>
    <recommendedName>
        <fullName evidence="6">Phosphomethylpyrimidine kinase</fullName>
    </recommendedName>
</protein>
<dbReference type="CDD" id="cd01169">
    <property type="entry name" value="HMPP_kinase"/>
    <property type="match status" value="1"/>
</dbReference>
<sequence>MSQSHSQSQPQPQSRPARKLFSSAPPRICTIAGSDSGGGAGIQADLKTILSLGGYGLSAITALTAQNTTGVKGVHSVPAEFVQQQLAALQDDIAIDAFKVGMLANDNVVQTVAAFLRATRQGTSDVRNVSPPPPIVVDPVMVSTSGSLLLEEQAIEHLIQHVLPLCHLLTPNIPEAESILRVAYGGRSKYTTSPSSSSSSLGNNVQSLPDLMRAAHEICQLGPEAVLVKGGHLELDRNIVEHALQQLVPNNTSAPYSSVDRAASEFPETVGCDIIESSDGEVAIIRMDCRPWSAVLASRAEQQQQKGSQVVVDVLYERGSPSRPRGRFTVFFKPRLNSSATHGTGCTLSSAIATYLSGGCSTREATALGIEYVQASIARGIADLGRGPGPLNHASLIFPRAIGSPCADAAAAPGEHMPLVRSLIGHCLDEWERFVRHPFVEAIANATLPDESFVFFLEQDYLFLRQYANVWAMAAAKATSFEDIRRFSNLSLAMADESELHVKLCAQWGIIRETLLQKGRSAIAESAATLAYTRFAVDVAERMGTLEILVATLPCMLGYAEIGCYLGQKVGAIRRADHKQKEWIDAYASNEFRRTALSIVDHLEKLADEGAIMPARLKQLQHLFAAAVRLEQDMWTEAMNAQTRRRILEAA</sequence>
<dbReference type="GO" id="GO:0005829">
    <property type="term" value="C:cytosol"/>
    <property type="evidence" value="ECO:0007669"/>
    <property type="project" value="TreeGrafter"/>
</dbReference>
<dbReference type="FunCoup" id="A0A066VE43">
    <property type="interactions" value="198"/>
</dbReference>
<name>A0A066VE43_TILAU</name>
<proteinExistence type="predicted"/>
<comment type="caution">
    <text evidence="4">The sequence shown here is derived from an EMBL/GenBank/DDBJ whole genome shotgun (WGS) entry which is preliminary data.</text>
</comment>
<gene>
    <name evidence="4" type="ORF">K437DRAFT_192618</name>
</gene>
<dbReference type="PANTHER" id="PTHR20858:SF17">
    <property type="entry name" value="HYDROXYMETHYLPYRIMIDINE_PHOSPHOMETHYLPYRIMIDINE KINASE THI20-RELATED"/>
    <property type="match status" value="1"/>
</dbReference>
<dbReference type="GeneID" id="25262009"/>
<evidence type="ECO:0000259" key="3">
    <source>
        <dbReference type="Pfam" id="PF08543"/>
    </source>
</evidence>
<dbReference type="InterPro" id="IPR004305">
    <property type="entry name" value="Thiaminase-2/PQQC"/>
</dbReference>
<evidence type="ECO:0008006" key="6">
    <source>
        <dbReference type="Google" id="ProtNLM"/>
    </source>
</evidence>
<dbReference type="Proteomes" id="UP000027361">
    <property type="component" value="Unassembled WGS sequence"/>
</dbReference>
<evidence type="ECO:0000256" key="1">
    <source>
        <dbReference type="SAM" id="MobiDB-lite"/>
    </source>
</evidence>
<feature type="region of interest" description="Disordered" evidence="1">
    <location>
        <begin position="1"/>
        <end position="20"/>
    </location>
</feature>
<keyword evidence="5" id="KW-1185">Reference proteome</keyword>